<comment type="caution">
    <text evidence="10">The sequence shown here is derived from an EMBL/GenBank/DDBJ whole genome shotgun (WGS) entry which is preliminary data.</text>
</comment>
<keyword evidence="5" id="KW-0169">Cobalamin biosynthesis</keyword>
<dbReference type="UniPathway" id="UPA00148"/>
<name>A0A8J3MVD1_9CHLR</name>
<keyword evidence="4" id="KW-1003">Cell membrane</keyword>
<comment type="pathway">
    <text evidence="2">Cofactor biosynthesis; adenosylcobalamin biosynthesis.</text>
</comment>
<reference evidence="10" key="1">
    <citation type="submission" date="2020-10" db="EMBL/GenBank/DDBJ databases">
        <title>Taxonomic study of unclassified bacteria belonging to the class Ktedonobacteria.</title>
        <authorList>
            <person name="Yabe S."/>
            <person name="Wang C.M."/>
            <person name="Zheng Y."/>
            <person name="Sakai Y."/>
            <person name="Cavaletti L."/>
            <person name="Monciardini P."/>
            <person name="Donadio S."/>
        </authorList>
    </citation>
    <scope>NUCLEOTIDE SEQUENCE</scope>
    <source>
        <strain evidence="10">SOSP1-1</strain>
    </source>
</reference>
<dbReference type="PANTHER" id="PTHR34308:SF1">
    <property type="entry name" value="COBALAMIN BIOSYNTHESIS PROTEIN CBIB"/>
    <property type="match status" value="1"/>
</dbReference>
<dbReference type="Pfam" id="PF03186">
    <property type="entry name" value="CobD_Cbib"/>
    <property type="match status" value="1"/>
</dbReference>
<evidence type="ECO:0000256" key="6">
    <source>
        <dbReference type="ARBA" id="ARBA00022692"/>
    </source>
</evidence>
<evidence type="ECO:0000256" key="8">
    <source>
        <dbReference type="ARBA" id="ARBA00023136"/>
    </source>
</evidence>
<dbReference type="GO" id="GO:0009236">
    <property type="term" value="P:cobalamin biosynthetic process"/>
    <property type="evidence" value="ECO:0007669"/>
    <property type="project" value="UniProtKB-UniPathway"/>
</dbReference>
<evidence type="ECO:0000313" key="11">
    <source>
        <dbReference type="Proteomes" id="UP000612362"/>
    </source>
</evidence>
<evidence type="ECO:0000256" key="2">
    <source>
        <dbReference type="ARBA" id="ARBA00004953"/>
    </source>
</evidence>
<keyword evidence="6 9" id="KW-0812">Transmembrane</keyword>
<sequence>MSKVGSEYDGRSEGLVLLLAVGFDLLGEPPARFHPVVWYGKLIRMLERRAPHSNNARLLYGVWMLLVACTIVLVIVSLFQRFTQGLAGLTQRWGE</sequence>
<organism evidence="10 11">
    <name type="scientific">Ktedonospora formicarum</name>
    <dbReference type="NCBI Taxonomy" id="2778364"/>
    <lineage>
        <taxon>Bacteria</taxon>
        <taxon>Bacillati</taxon>
        <taxon>Chloroflexota</taxon>
        <taxon>Ktedonobacteria</taxon>
        <taxon>Ktedonobacterales</taxon>
        <taxon>Ktedonobacteraceae</taxon>
        <taxon>Ktedonospora</taxon>
    </lineage>
</organism>
<keyword evidence="11" id="KW-1185">Reference proteome</keyword>
<evidence type="ECO:0000256" key="5">
    <source>
        <dbReference type="ARBA" id="ARBA00022573"/>
    </source>
</evidence>
<keyword evidence="7 9" id="KW-1133">Transmembrane helix</keyword>
<protein>
    <recommendedName>
        <fullName evidence="12">Cobalamin biosynthesis protein CobD</fullName>
    </recommendedName>
</protein>
<evidence type="ECO:0000313" key="10">
    <source>
        <dbReference type="EMBL" id="GHO46400.1"/>
    </source>
</evidence>
<accession>A0A8J3MVD1</accession>
<keyword evidence="8 9" id="KW-0472">Membrane</keyword>
<dbReference type="PANTHER" id="PTHR34308">
    <property type="entry name" value="COBALAMIN BIOSYNTHESIS PROTEIN CBIB"/>
    <property type="match status" value="1"/>
</dbReference>
<dbReference type="InterPro" id="IPR004485">
    <property type="entry name" value="Cobalamin_biosynth_CobD/CbiB"/>
</dbReference>
<gene>
    <name evidence="10" type="ORF">KSX_45630</name>
</gene>
<dbReference type="EMBL" id="BNJF01000002">
    <property type="protein sequence ID" value="GHO46400.1"/>
    <property type="molecule type" value="Genomic_DNA"/>
</dbReference>
<dbReference type="RefSeq" id="WP_220195780.1">
    <property type="nucleotide sequence ID" value="NZ_BNJF01000002.1"/>
</dbReference>
<dbReference type="Proteomes" id="UP000612362">
    <property type="component" value="Unassembled WGS sequence"/>
</dbReference>
<evidence type="ECO:0000256" key="7">
    <source>
        <dbReference type="ARBA" id="ARBA00022989"/>
    </source>
</evidence>
<dbReference type="AlphaFoldDB" id="A0A8J3MVD1"/>
<dbReference type="GO" id="GO:0048472">
    <property type="term" value="F:threonine-phosphate decarboxylase activity"/>
    <property type="evidence" value="ECO:0007669"/>
    <property type="project" value="InterPro"/>
</dbReference>
<evidence type="ECO:0000256" key="4">
    <source>
        <dbReference type="ARBA" id="ARBA00022475"/>
    </source>
</evidence>
<proteinExistence type="inferred from homology"/>
<dbReference type="GO" id="GO:0005886">
    <property type="term" value="C:plasma membrane"/>
    <property type="evidence" value="ECO:0007669"/>
    <property type="project" value="UniProtKB-SubCell"/>
</dbReference>
<comment type="subcellular location">
    <subcellularLocation>
        <location evidence="1">Cell membrane</location>
        <topology evidence="1">Multi-pass membrane protein</topology>
    </subcellularLocation>
</comment>
<evidence type="ECO:0000256" key="1">
    <source>
        <dbReference type="ARBA" id="ARBA00004651"/>
    </source>
</evidence>
<feature type="transmembrane region" description="Helical" evidence="9">
    <location>
        <begin position="58"/>
        <end position="79"/>
    </location>
</feature>
<comment type="similarity">
    <text evidence="3">Belongs to the CobD/CbiB family.</text>
</comment>
<evidence type="ECO:0008006" key="12">
    <source>
        <dbReference type="Google" id="ProtNLM"/>
    </source>
</evidence>
<evidence type="ECO:0000256" key="9">
    <source>
        <dbReference type="SAM" id="Phobius"/>
    </source>
</evidence>
<evidence type="ECO:0000256" key="3">
    <source>
        <dbReference type="ARBA" id="ARBA00006263"/>
    </source>
</evidence>